<dbReference type="Proteomes" id="UP000886520">
    <property type="component" value="Chromosome 25"/>
</dbReference>
<dbReference type="EMBL" id="JABFUD020000025">
    <property type="protein sequence ID" value="KAI5059658.1"/>
    <property type="molecule type" value="Genomic_DNA"/>
</dbReference>
<name>A0A9D4U271_ADICA</name>
<dbReference type="AlphaFoldDB" id="A0A9D4U271"/>
<evidence type="ECO:0000313" key="2">
    <source>
        <dbReference type="Proteomes" id="UP000886520"/>
    </source>
</evidence>
<proteinExistence type="predicted"/>
<keyword evidence="2" id="KW-1185">Reference proteome</keyword>
<evidence type="ECO:0000313" key="1">
    <source>
        <dbReference type="EMBL" id="KAI5059658.1"/>
    </source>
</evidence>
<organism evidence="1 2">
    <name type="scientific">Adiantum capillus-veneris</name>
    <name type="common">Maidenhair fern</name>
    <dbReference type="NCBI Taxonomy" id="13818"/>
    <lineage>
        <taxon>Eukaryota</taxon>
        <taxon>Viridiplantae</taxon>
        <taxon>Streptophyta</taxon>
        <taxon>Embryophyta</taxon>
        <taxon>Tracheophyta</taxon>
        <taxon>Polypodiopsida</taxon>
        <taxon>Polypodiidae</taxon>
        <taxon>Polypodiales</taxon>
        <taxon>Pteridineae</taxon>
        <taxon>Pteridaceae</taxon>
        <taxon>Vittarioideae</taxon>
        <taxon>Adiantum</taxon>
    </lineage>
</organism>
<comment type="caution">
    <text evidence="1">The sequence shown here is derived from an EMBL/GenBank/DDBJ whole genome shotgun (WGS) entry which is preliminary data.</text>
</comment>
<reference evidence="1" key="1">
    <citation type="submission" date="2021-01" db="EMBL/GenBank/DDBJ databases">
        <title>Adiantum capillus-veneris genome.</title>
        <authorList>
            <person name="Fang Y."/>
            <person name="Liao Q."/>
        </authorList>
    </citation>
    <scope>NUCLEOTIDE SEQUENCE</scope>
    <source>
        <strain evidence="1">H3</strain>
        <tissue evidence="1">Leaf</tissue>
    </source>
</reference>
<accession>A0A9D4U271</accession>
<protein>
    <submittedName>
        <fullName evidence="1">Uncharacterized protein</fullName>
    </submittedName>
</protein>
<gene>
    <name evidence="1" type="ORF">GOP47_0025977</name>
</gene>
<sequence length="119" mass="12934">MPHTFSVSSPHIPWWLLTLTAPRRWPLALLKQRQLVPGLVNSPTTVTSPGGPQSLAWPFSLSPPVVLTVHDFCNSPLLPCQAAPFHAAPSPPPLQRCPCSHTTTQALPWRPCLPALLGQ</sequence>